<feature type="transmembrane region" description="Helical" evidence="1">
    <location>
        <begin position="234"/>
        <end position="254"/>
    </location>
</feature>
<feature type="transmembrane region" description="Helical" evidence="1">
    <location>
        <begin position="90"/>
        <end position="115"/>
    </location>
</feature>
<keyword evidence="1" id="KW-1133">Transmembrane helix</keyword>
<accession>A0A7G2CGM0</accession>
<dbReference type="PANTHER" id="PTHR33297">
    <property type="entry name" value="AMASTIN-LIKE SURFACE PROTEIN-LIKE PROTEIN-RELATED"/>
    <property type="match status" value="1"/>
</dbReference>
<organism evidence="2 3">
    <name type="scientific">Angomonas deanei</name>
    <dbReference type="NCBI Taxonomy" id="59799"/>
    <lineage>
        <taxon>Eukaryota</taxon>
        <taxon>Discoba</taxon>
        <taxon>Euglenozoa</taxon>
        <taxon>Kinetoplastea</taxon>
        <taxon>Metakinetoplastina</taxon>
        <taxon>Trypanosomatida</taxon>
        <taxon>Trypanosomatidae</taxon>
        <taxon>Strigomonadinae</taxon>
        <taxon>Angomonas</taxon>
    </lineage>
</organism>
<sequence>MDGTVQRALVGARSTFGGPDVQRVGIHFMVVFSFFHFLFVLLACVLSQIDVNGGGCFTYWGYKEECDNTSYTTRPDLFADKTAKNNFRAAAAFSIFSILLGVLLIGASWLLCCRLRRAIRIAKRKAVNHAQAKSKGGKSHYSRLDDIPNEDVAELTAKEEGEGEGGAHVQPVFAVGLIKWITVAIMSGGCLCGLICWAIMAGTYSSRAHSVQILLGKGAVVAGEKRDTSYGVGFGLQLTSWLLELIMVVLFSILI</sequence>
<keyword evidence="1" id="KW-0472">Membrane</keyword>
<keyword evidence="1" id="KW-0812">Transmembrane</keyword>
<dbReference type="VEuPathDB" id="TriTrypDB:ADEAN_000638900"/>
<dbReference type="PANTHER" id="PTHR33297:SF4">
    <property type="entry name" value="AMASTIN"/>
    <property type="match status" value="1"/>
</dbReference>
<feature type="transmembrane region" description="Helical" evidence="1">
    <location>
        <begin position="28"/>
        <end position="49"/>
    </location>
</feature>
<dbReference type="EMBL" id="LR877156">
    <property type="protein sequence ID" value="CAD2218896.1"/>
    <property type="molecule type" value="Genomic_DNA"/>
</dbReference>
<reference evidence="2 3" key="1">
    <citation type="submission" date="2020-08" db="EMBL/GenBank/DDBJ databases">
        <authorList>
            <person name="Newling K."/>
            <person name="Davey J."/>
            <person name="Forrester S."/>
        </authorList>
    </citation>
    <scope>NUCLEOTIDE SEQUENCE [LARGE SCALE GENOMIC DNA]</scope>
    <source>
        <strain evidence="3">Crithidia deanei Carvalho (ATCC PRA-265)</strain>
    </source>
</reference>
<name>A0A7G2CGM0_9TRYP</name>
<evidence type="ECO:0000313" key="3">
    <source>
        <dbReference type="Proteomes" id="UP000515908"/>
    </source>
</evidence>
<feature type="transmembrane region" description="Helical" evidence="1">
    <location>
        <begin position="180"/>
        <end position="200"/>
    </location>
</feature>
<dbReference type="Proteomes" id="UP000515908">
    <property type="component" value="Chromosome 12"/>
</dbReference>
<evidence type="ECO:0000256" key="1">
    <source>
        <dbReference type="SAM" id="Phobius"/>
    </source>
</evidence>
<dbReference type="Pfam" id="PF07344">
    <property type="entry name" value="Amastin"/>
    <property type="match status" value="1"/>
</dbReference>
<dbReference type="InterPro" id="IPR009944">
    <property type="entry name" value="Amastin"/>
</dbReference>
<protein>
    <submittedName>
        <fullName evidence="2">Amastin surface glycoprotein, putative</fullName>
    </submittedName>
</protein>
<proteinExistence type="predicted"/>
<dbReference type="AlphaFoldDB" id="A0A7G2CGM0"/>
<dbReference type="OrthoDB" id="273596at2759"/>
<evidence type="ECO:0000313" key="2">
    <source>
        <dbReference type="EMBL" id="CAD2218896.1"/>
    </source>
</evidence>
<keyword evidence="3" id="KW-1185">Reference proteome</keyword>
<gene>
    <name evidence="2" type="ORF">ADEAN_000638900</name>
</gene>